<comment type="caution">
    <text evidence="12">The sequence shown here is derived from an EMBL/GenBank/DDBJ whole genome shotgun (WGS) entry which is preliminary data.</text>
</comment>
<evidence type="ECO:0000256" key="6">
    <source>
        <dbReference type="ARBA" id="ARBA00023014"/>
    </source>
</evidence>
<dbReference type="InterPro" id="IPR036249">
    <property type="entry name" value="Thioredoxin-like_sf"/>
</dbReference>
<dbReference type="AlphaFoldDB" id="A0A4U1L2K4"/>
<feature type="binding site" evidence="10">
    <location>
        <position position="149"/>
    </location>
    <ligand>
        <name>[2Fe-2S] cluster</name>
        <dbReference type="ChEBI" id="CHEBI:190135"/>
    </ligand>
</feature>
<protein>
    <submittedName>
        <fullName evidence="12">NAD(P)H-dependent oxidoreductase subunit E</fullName>
    </submittedName>
</protein>
<dbReference type="Gene3D" id="3.40.30.10">
    <property type="entry name" value="Glutaredoxin"/>
    <property type="match status" value="1"/>
</dbReference>
<dbReference type="FunFam" id="1.10.10.1590:FF:000001">
    <property type="entry name" value="NADH-quinone oxidoreductase subunit E"/>
    <property type="match status" value="1"/>
</dbReference>
<evidence type="ECO:0000256" key="4">
    <source>
        <dbReference type="ARBA" id="ARBA00022967"/>
    </source>
</evidence>
<evidence type="ECO:0000256" key="11">
    <source>
        <dbReference type="SAM" id="MobiDB-lite"/>
    </source>
</evidence>
<organism evidence="12 13">
    <name type="scientific">Sphingomonas baiyangensis</name>
    <dbReference type="NCBI Taxonomy" id="2572576"/>
    <lineage>
        <taxon>Bacteria</taxon>
        <taxon>Pseudomonadati</taxon>
        <taxon>Pseudomonadota</taxon>
        <taxon>Alphaproteobacteria</taxon>
        <taxon>Sphingomonadales</taxon>
        <taxon>Sphingomonadaceae</taxon>
        <taxon>Sphingomonas</taxon>
    </lineage>
</organism>
<dbReference type="GO" id="GO:0051537">
    <property type="term" value="F:2 iron, 2 sulfur cluster binding"/>
    <property type="evidence" value="ECO:0007669"/>
    <property type="project" value="UniProtKB-KW"/>
</dbReference>
<accession>A0A4U1L2K4</accession>
<evidence type="ECO:0000256" key="8">
    <source>
        <dbReference type="ARBA" id="ARBA00034078"/>
    </source>
</evidence>
<dbReference type="GO" id="GO:0046872">
    <property type="term" value="F:metal ion binding"/>
    <property type="evidence" value="ECO:0007669"/>
    <property type="project" value="UniProtKB-KW"/>
</dbReference>
<evidence type="ECO:0000256" key="5">
    <source>
        <dbReference type="ARBA" id="ARBA00023004"/>
    </source>
</evidence>
<feature type="binding site" evidence="10">
    <location>
        <position position="153"/>
    </location>
    <ligand>
        <name>[2Fe-2S] cluster</name>
        <dbReference type="ChEBI" id="CHEBI:190135"/>
    </ligand>
</feature>
<feature type="binding site" evidence="10">
    <location>
        <position position="109"/>
    </location>
    <ligand>
        <name>[2Fe-2S] cluster</name>
        <dbReference type="ChEBI" id="CHEBI:190135"/>
    </ligand>
</feature>
<dbReference type="FunFam" id="3.40.30.10:FF:000022">
    <property type="entry name" value="NADH dehydrogenase flavoprotein 2, mitochondrial"/>
    <property type="match status" value="1"/>
</dbReference>
<dbReference type="GO" id="GO:0022890">
    <property type="term" value="F:inorganic cation transmembrane transporter activity"/>
    <property type="evidence" value="ECO:0007669"/>
    <property type="project" value="UniProtKB-ARBA"/>
</dbReference>
<keyword evidence="6 10" id="KW-0411">Iron-sulfur</keyword>
<keyword evidence="7" id="KW-0520">NAD</keyword>
<evidence type="ECO:0000313" key="12">
    <source>
        <dbReference type="EMBL" id="TKD50842.1"/>
    </source>
</evidence>
<dbReference type="SUPFAM" id="SSF52833">
    <property type="entry name" value="Thioredoxin-like"/>
    <property type="match status" value="1"/>
</dbReference>
<feature type="binding site" evidence="10">
    <location>
        <position position="114"/>
    </location>
    <ligand>
        <name>[2Fe-2S] cluster</name>
        <dbReference type="ChEBI" id="CHEBI:190135"/>
    </ligand>
</feature>
<keyword evidence="2 10" id="KW-0001">2Fe-2S</keyword>
<dbReference type="InterPro" id="IPR042128">
    <property type="entry name" value="NuoE_dom"/>
</dbReference>
<dbReference type="Pfam" id="PF01257">
    <property type="entry name" value="2Fe-2S_thioredx"/>
    <property type="match status" value="1"/>
</dbReference>
<dbReference type="GO" id="GO:0098796">
    <property type="term" value="C:membrane protein complex"/>
    <property type="evidence" value="ECO:0007669"/>
    <property type="project" value="UniProtKB-ARBA"/>
</dbReference>
<dbReference type="GO" id="GO:0031967">
    <property type="term" value="C:organelle envelope"/>
    <property type="evidence" value="ECO:0007669"/>
    <property type="project" value="UniProtKB-ARBA"/>
</dbReference>
<dbReference type="GO" id="GO:0008324">
    <property type="term" value="F:monoatomic cation transmembrane transporter activity"/>
    <property type="evidence" value="ECO:0007669"/>
    <property type="project" value="UniProtKB-ARBA"/>
</dbReference>
<sequence length="223" mass="24497">MADAAPIPDEAETRARWGAFAWTEANEAKAREIIARYPAGRQQSATLPLLDLAQRQVGADTQTQGWLPVPVIEYVAAYLDMPYIRVFEVATFYTMYNLAPVGRYHVQVCGTTPCMLRGSDDVLAACKNQGLAKGRTTPDGLFTLTEVECMGNCANAPMVQINDDNFEDLDYDRTVALLEALARGEAPKAGPQNGRHTSEPEGGPTTLREMVDANHDYRGEWQA</sequence>
<evidence type="ECO:0000256" key="3">
    <source>
        <dbReference type="ARBA" id="ARBA00022723"/>
    </source>
</evidence>
<reference evidence="12 13" key="1">
    <citation type="submission" date="2019-04" db="EMBL/GenBank/DDBJ databases">
        <authorList>
            <person name="Yang Y."/>
            <person name="Wei D."/>
        </authorList>
    </citation>
    <scope>NUCLEOTIDE SEQUENCE [LARGE SCALE GENOMIC DNA]</scope>
    <source>
        <strain evidence="12 13">L-1-4w-11</strain>
    </source>
</reference>
<comment type="similarity">
    <text evidence="1">Belongs to the complex I 24 kDa subunit family.</text>
</comment>
<dbReference type="GO" id="GO:0003954">
    <property type="term" value="F:NADH dehydrogenase activity"/>
    <property type="evidence" value="ECO:0007669"/>
    <property type="project" value="TreeGrafter"/>
</dbReference>
<dbReference type="Proteomes" id="UP000309138">
    <property type="component" value="Unassembled WGS sequence"/>
</dbReference>
<dbReference type="PIRSF" id="PIRSF000216">
    <property type="entry name" value="NADH_DH_24kDa"/>
    <property type="match status" value="1"/>
</dbReference>
<evidence type="ECO:0000313" key="13">
    <source>
        <dbReference type="Proteomes" id="UP000309138"/>
    </source>
</evidence>
<feature type="compositionally biased region" description="Basic and acidic residues" evidence="11">
    <location>
        <begin position="209"/>
        <end position="223"/>
    </location>
</feature>
<evidence type="ECO:0000256" key="2">
    <source>
        <dbReference type="ARBA" id="ARBA00022714"/>
    </source>
</evidence>
<dbReference type="EMBL" id="SWKR01000002">
    <property type="protein sequence ID" value="TKD50842.1"/>
    <property type="molecule type" value="Genomic_DNA"/>
</dbReference>
<dbReference type="GO" id="GO:0098662">
    <property type="term" value="P:inorganic cation transmembrane transport"/>
    <property type="evidence" value="ECO:0007669"/>
    <property type="project" value="UniProtKB-ARBA"/>
</dbReference>
<evidence type="ECO:0000256" key="10">
    <source>
        <dbReference type="PIRSR" id="PIRSR000216-1"/>
    </source>
</evidence>
<comment type="cofactor">
    <cofactor evidence="10">
        <name>[2Fe-2S] cluster</name>
        <dbReference type="ChEBI" id="CHEBI:190135"/>
    </cofactor>
    <text evidence="10">Binds 1 [2Fe-2S] cluster.</text>
</comment>
<dbReference type="NCBIfam" id="TIGR01958">
    <property type="entry name" value="nuoE_fam"/>
    <property type="match status" value="1"/>
</dbReference>
<dbReference type="GO" id="GO:0022804">
    <property type="term" value="F:active transmembrane transporter activity"/>
    <property type="evidence" value="ECO:0007669"/>
    <property type="project" value="UniProtKB-ARBA"/>
</dbReference>
<name>A0A4U1L2K4_9SPHN</name>
<gene>
    <name evidence="12" type="ORF">FBR43_08740</name>
</gene>
<dbReference type="CDD" id="cd03064">
    <property type="entry name" value="TRX_Fd_NuoE"/>
    <property type="match status" value="1"/>
</dbReference>
<dbReference type="RefSeq" id="WP_136942789.1">
    <property type="nucleotide sequence ID" value="NZ_SWKR01000002.1"/>
</dbReference>
<feature type="region of interest" description="Disordered" evidence="11">
    <location>
        <begin position="184"/>
        <end position="223"/>
    </location>
</feature>
<dbReference type="PROSITE" id="PS01099">
    <property type="entry name" value="COMPLEX1_24K"/>
    <property type="match status" value="1"/>
</dbReference>
<keyword evidence="5 10" id="KW-0408">Iron</keyword>
<evidence type="ECO:0000256" key="1">
    <source>
        <dbReference type="ARBA" id="ARBA00010643"/>
    </source>
</evidence>
<dbReference type="PANTHER" id="PTHR10371:SF3">
    <property type="entry name" value="NADH DEHYDROGENASE [UBIQUINONE] FLAVOPROTEIN 2, MITOCHONDRIAL"/>
    <property type="match status" value="1"/>
</dbReference>
<dbReference type="InterPro" id="IPR002023">
    <property type="entry name" value="NuoE-like"/>
</dbReference>
<keyword evidence="13" id="KW-1185">Reference proteome</keyword>
<keyword evidence="4" id="KW-1278">Translocase</keyword>
<proteinExistence type="inferred from homology"/>
<comment type="cofactor">
    <cofactor evidence="8">
        <name>[2Fe-2S] cluster</name>
        <dbReference type="ChEBI" id="CHEBI:190135"/>
    </cofactor>
</comment>
<comment type="catalytic activity">
    <reaction evidence="9">
        <text>a quinone + NADH + 5 H(+)(in) = a quinol + NAD(+) + 4 H(+)(out)</text>
        <dbReference type="Rhea" id="RHEA:57888"/>
        <dbReference type="ChEBI" id="CHEBI:15378"/>
        <dbReference type="ChEBI" id="CHEBI:24646"/>
        <dbReference type="ChEBI" id="CHEBI:57540"/>
        <dbReference type="ChEBI" id="CHEBI:57945"/>
        <dbReference type="ChEBI" id="CHEBI:132124"/>
    </reaction>
</comment>
<dbReference type="GO" id="GO:1902494">
    <property type="term" value="C:catalytic complex"/>
    <property type="evidence" value="ECO:0007669"/>
    <property type="project" value="UniProtKB-ARBA"/>
</dbReference>
<dbReference type="Gene3D" id="1.10.10.1590">
    <property type="entry name" value="NADH-quinone oxidoreductase subunit E"/>
    <property type="match status" value="1"/>
</dbReference>
<dbReference type="PANTHER" id="PTHR10371">
    <property type="entry name" value="NADH DEHYDROGENASE UBIQUINONE FLAVOPROTEIN 2, MITOCHONDRIAL"/>
    <property type="match status" value="1"/>
</dbReference>
<dbReference type="InterPro" id="IPR041921">
    <property type="entry name" value="NuoE_N"/>
</dbReference>
<keyword evidence="3 10" id="KW-0479">Metal-binding</keyword>
<evidence type="ECO:0000256" key="9">
    <source>
        <dbReference type="ARBA" id="ARBA00047712"/>
    </source>
</evidence>
<dbReference type="GO" id="GO:0031090">
    <property type="term" value="C:organelle membrane"/>
    <property type="evidence" value="ECO:0007669"/>
    <property type="project" value="UniProtKB-ARBA"/>
</dbReference>
<evidence type="ECO:0000256" key="7">
    <source>
        <dbReference type="ARBA" id="ARBA00023027"/>
    </source>
</evidence>
<dbReference type="OrthoDB" id="9807941at2"/>